<dbReference type="RefSeq" id="WP_129001344.1">
    <property type="nucleotide sequence ID" value="NZ_SDHZ01000001.1"/>
</dbReference>
<keyword evidence="2" id="KW-1185">Reference proteome</keyword>
<accession>A0A4Q1D8I2</accession>
<dbReference type="AlphaFoldDB" id="A0A4Q1D8I2"/>
<comment type="caution">
    <text evidence="1">The sequence shown here is derived from an EMBL/GenBank/DDBJ whole genome shotgun (WGS) entry which is preliminary data.</text>
</comment>
<sequence>MTTLDKQYRIIGARAIDFKFNKDQFAANSAFDYDVKQFVRIANPAEQGSNRIVAILSEVGIREKDNELMIAMIKAETLFEVLNFDALFTKPAETPAKGYIINQRFYESIARVSMSVTRGILLEKLSATPLKDTVLPLAPFEY</sequence>
<protein>
    <submittedName>
        <fullName evidence="1">Uncharacterized protein</fullName>
    </submittedName>
</protein>
<dbReference type="EMBL" id="SDHZ01000001">
    <property type="protein sequence ID" value="RXK85591.1"/>
    <property type="molecule type" value="Genomic_DNA"/>
</dbReference>
<proteinExistence type="predicted"/>
<evidence type="ECO:0000313" key="2">
    <source>
        <dbReference type="Proteomes" id="UP000290545"/>
    </source>
</evidence>
<reference evidence="1 2" key="1">
    <citation type="submission" date="2019-01" db="EMBL/GenBank/DDBJ databases">
        <title>Filimonas sp. strain TTM-71.</title>
        <authorList>
            <person name="Chen W.-M."/>
        </authorList>
    </citation>
    <scope>NUCLEOTIDE SEQUENCE [LARGE SCALE GENOMIC DNA]</scope>
    <source>
        <strain evidence="1 2">TTM-71</strain>
    </source>
</reference>
<gene>
    <name evidence="1" type="ORF">ESB13_01900</name>
</gene>
<evidence type="ECO:0000313" key="1">
    <source>
        <dbReference type="EMBL" id="RXK85591.1"/>
    </source>
</evidence>
<organism evidence="1 2">
    <name type="scientific">Filimonas effusa</name>
    <dbReference type="NCBI Taxonomy" id="2508721"/>
    <lineage>
        <taxon>Bacteria</taxon>
        <taxon>Pseudomonadati</taxon>
        <taxon>Bacteroidota</taxon>
        <taxon>Chitinophagia</taxon>
        <taxon>Chitinophagales</taxon>
        <taxon>Chitinophagaceae</taxon>
        <taxon>Filimonas</taxon>
    </lineage>
</organism>
<name>A0A4Q1D8I2_9BACT</name>
<dbReference type="Proteomes" id="UP000290545">
    <property type="component" value="Unassembled WGS sequence"/>
</dbReference>